<evidence type="ECO:0000313" key="7">
    <source>
        <dbReference type="EMBL" id="TGB40097.1"/>
    </source>
</evidence>
<dbReference type="Gene3D" id="1.20.1250.20">
    <property type="entry name" value="MFS general substrate transporter like domains"/>
    <property type="match status" value="2"/>
</dbReference>
<feature type="domain" description="Major facilitator superfamily (MFS) profile" evidence="6">
    <location>
        <begin position="4"/>
        <end position="385"/>
    </location>
</feature>
<keyword evidence="4" id="KW-1133">Transmembrane helix</keyword>
<dbReference type="NCBIfam" id="NF033135">
    <property type="entry name" value="cmx_cmrA"/>
    <property type="match status" value="1"/>
</dbReference>
<keyword evidence="2" id="KW-1003">Cell membrane</keyword>
<dbReference type="InterPro" id="IPR020846">
    <property type="entry name" value="MFS_dom"/>
</dbReference>
<sequence>MPFALYLLALAVFAMGTSEFMLAGLVPDIAAGLGVTVGAAGLLTSAFAIGMVIGAPVMAVLARRWTARTSLLGCVVAFALCHVVGALTPNFTVLFGSRVVAALANAGFLAVALSTAAALVAADQKGRALSVLLGGTTMATIAGVPGGAVLGELLGWRSAFWTIALLCLPAALGIWHGIPGRSEGNSGPAVGDPPLRAELALLKSPRLAVAVLLAALVNAGTFAAFTFLAPLVTDVAGLPQLWVPVVLVLFGFGSFIGVTVAGRFSDRRPGLVIGVGGPVLVVGWIALAASAAHSVMLLILVLVQGISAFAVGSTLIARLLYAASGAPTMGGSYATAALNVGAACGPALGAASLTGPAGNLGPVWVAVALTGIALMVVLAIMIRRRTPLRR</sequence>
<proteinExistence type="predicted"/>
<dbReference type="CDD" id="cd17324">
    <property type="entry name" value="MFS_NepI_like"/>
    <property type="match status" value="1"/>
</dbReference>
<dbReference type="RefSeq" id="WP_135358861.1">
    <property type="nucleotide sequence ID" value="NZ_JBLVUM010000002.1"/>
</dbReference>
<dbReference type="InterPro" id="IPR011701">
    <property type="entry name" value="MFS"/>
</dbReference>
<evidence type="ECO:0000256" key="4">
    <source>
        <dbReference type="ARBA" id="ARBA00022989"/>
    </source>
</evidence>
<comment type="caution">
    <text evidence="7">The sequence shown here is derived from an EMBL/GenBank/DDBJ whole genome shotgun (WGS) entry which is preliminary data.</text>
</comment>
<gene>
    <name evidence="7" type="ORF">EJD98_19520</name>
</gene>
<protein>
    <submittedName>
        <fullName evidence="7">MFS transporter</fullName>
    </submittedName>
</protein>
<keyword evidence="8" id="KW-1185">Reference proteome</keyword>
<dbReference type="PROSITE" id="PS50850">
    <property type="entry name" value="MFS"/>
    <property type="match status" value="1"/>
</dbReference>
<dbReference type="InterPro" id="IPR050189">
    <property type="entry name" value="MFS_Efflux_Transporters"/>
</dbReference>
<dbReference type="SUPFAM" id="SSF103473">
    <property type="entry name" value="MFS general substrate transporter"/>
    <property type="match status" value="1"/>
</dbReference>
<evidence type="ECO:0000256" key="1">
    <source>
        <dbReference type="ARBA" id="ARBA00004651"/>
    </source>
</evidence>
<evidence type="ECO:0000313" key="8">
    <source>
        <dbReference type="Proteomes" id="UP000297792"/>
    </source>
</evidence>
<accession>A0A4Z0HWN8</accession>
<dbReference type="Proteomes" id="UP000297792">
    <property type="component" value="Unassembled WGS sequence"/>
</dbReference>
<evidence type="ECO:0000256" key="3">
    <source>
        <dbReference type="ARBA" id="ARBA00022692"/>
    </source>
</evidence>
<evidence type="ECO:0000256" key="2">
    <source>
        <dbReference type="ARBA" id="ARBA00022475"/>
    </source>
</evidence>
<organism evidence="7 8">
    <name type="scientific">Mycolicibacterium peregrinum</name>
    <name type="common">Mycobacterium peregrinum</name>
    <dbReference type="NCBI Taxonomy" id="43304"/>
    <lineage>
        <taxon>Bacteria</taxon>
        <taxon>Bacillati</taxon>
        <taxon>Actinomycetota</taxon>
        <taxon>Actinomycetes</taxon>
        <taxon>Mycobacteriales</taxon>
        <taxon>Mycobacteriaceae</taxon>
        <taxon>Mycolicibacterium</taxon>
    </lineage>
</organism>
<dbReference type="PANTHER" id="PTHR43124">
    <property type="entry name" value="PURINE EFFLUX PUMP PBUE"/>
    <property type="match status" value="1"/>
</dbReference>
<evidence type="ECO:0000259" key="6">
    <source>
        <dbReference type="PROSITE" id="PS50850"/>
    </source>
</evidence>
<dbReference type="EMBL" id="RWKA01000011">
    <property type="protein sequence ID" value="TGB40097.1"/>
    <property type="molecule type" value="Genomic_DNA"/>
</dbReference>
<dbReference type="PANTHER" id="PTHR43124:SF3">
    <property type="entry name" value="CHLORAMPHENICOL EFFLUX PUMP RV0191"/>
    <property type="match status" value="1"/>
</dbReference>
<evidence type="ECO:0000256" key="5">
    <source>
        <dbReference type="ARBA" id="ARBA00023136"/>
    </source>
</evidence>
<comment type="subcellular location">
    <subcellularLocation>
        <location evidence="1">Cell membrane</location>
        <topology evidence="1">Multi-pass membrane protein</topology>
    </subcellularLocation>
</comment>
<dbReference type="GO" id="GO:0022857">
    <property type="term" value="F:transmembrane transporter activity"/>
    <property type="evidence" value="ECO:0007669"/>
    <property type="project" value="InterPro"/>
</dbReference>
<keyword evidence="3" id="KW-0812">Transmembrane</keyword>
<dbReference type="GO" id="GO:0005886">
    <property type="term" value="C:plasma membrane"/>
    <property type="evidence" value="ECO:0007669"/>
    <property type="project" value="UniProtKB-SubCell"/>
</dbReference>
<name>A0A4Z0HWN8_MYCPR</name>
<dbReference type="Pfam" id="PF07690">
    <property type="entry name" value="MFS_1"/>
    <property type="match status" value="1"/>
</dbReference>
<reference evidence="7 8" key="1">
    <citation type="submission" date="2018-12" db="EMBL/GenBank/DDBJ databases">
        <title>Draft genome sequences of Mycolicibacterium peregrinum isolated from a pig with lymphadenitis and from soil on the same Japanese pig farm.</title>
        <authorList>
            <person name="Komatsu T."/>
            <person name="Ohya K."/>
            <person name="Sawai K."/>
            <person name="Odoi J.O."/>
            <person name="Otsu K."/>
            <person name="Ota A."/>
            <person name="Ito T."/>
            <person name="Kawai M."/>
            <person name="Maruyama F."/>
        </authorList>
    </citation>
    <scope>NUCLEOTIDE SEQUENCE [LARGE SCALE GENOMIC DNA]</scope>
    <source>
        <strain evidence="7 8">138</strain>
    </source>
</reference>
<dbReference type="InterPro" id="IPR036259">
    <property type="entry name" value="MFS_trans_sf"/>
</dbReference>
<dbReference type="AlphaFoldDB" id="A0A4Z0HWN8"/>
<keyword evidence="5" id="KW-0472">Membrane</keyword>